<protein>
    <recommendedName>
        <fullName evidence="4">Fimbrillin family protein</fullName>
    </recommendedName>
</protein>
<dbReference type="InterPro" id="IPR025049">
    <property type="entry name" value="Mfa-like_1"/>
</dbReference>
<organism evidence="2 3">
    <name type="scientific">Phocaeicola plebeius</name>
    <dbReference type="NCBI Taxonomy" id="310297"/>
    <lineage>
        <taxon>Bacteria</taxon>
        <taxon>Pseudomonadati</taxon>
        <taxon>Bacteroidota</taxon>
        <taxon>Bacteroidia</taxon>
        <taxon>Bacteroidales</taxon>
        <taxon>Bacteroidaceae</taxon>
        <taxon>Phocaeicola</taxon>
    </lineage>
</organism>
<reference evidence="2 3" key="1">
    <citation type="submission" date="2018-08" db="EMBL/GenBank/DDBJ databases">
        <title>A genome reference for cultivated species of the human gut microbiota.</title>
        <authorList>
            <person name="Zou Y."/>
            <person name="Xue W."/>
            <person name="Luo G."/>
        </authorList>
    </citation>
    <scope>NUCLEOTIDE SEQUENCE [LARGE SCALE GENOMIC DNA]</scope>
    <source>
        <strain evidence="2 3">AF24-16AC</strain>
    </source>
</reference>
<dbReference type="EMBL" id="QRUY01000009">
    <property type="protein sequence ID" value="RGS08632.1"/>
    <property type="molecule type" value="Genomic_DNA"/>
</dbReference>
<feature type="compositionally biased region" description="Acidic residues" evidence="1">
    <location>
        <begin position="308"/>
        <end position="318"/>
    </location>
</feature>
<dbReference type="CDD" id="cd13120">
    <property type="entry name" value="BF2867_like_N"/>
    <property type="match status" value="1"/>
</dbReference>
<dbReference type="Gene3D" id="2.60.40.2630">
    <property type="match status" value="1"/>
</dbReference>
<evidence type="ECO:0000313" key="2">
    <source>
        <dbReference type="EMBL" id="RGS08632.1"/>
    </source>
</evidence>
<evidence type="ECO:0000256" key="1">
    <source>
        <dbReference type="SAM" id="MobiDB-lite"/>
    </source>
</evidence>
<sequence length="318" mass="34676">MNKNVLYAMLCFLPLLVACKKDQVQEEQNAMNFTAVIVPMASENEDSRVLPYDTWAGLSDRRVAVKVDGEIKAYSVDAEGNMTCEEPFFWNGRETVTVDAWYPYNGGERVETVQVKANQNIASNYVASDLVEVVQAEVRAEEPSLSFVHRTAKLICRLTSFEDDFKTTLTVRGVTGVEGEGNSVVMTANYEALMAPQKVAEGAISLKFVVGDKRSIVCQVPQGFEMQAGYCYYINVEVGQDYVANATYVGSSADWNSGTGGDIEGNSPSVNPGPGSDNWNGEGTTEDIEGVSPEVKPETGTDSSWNREDEDVTGEMGN</sequence>
<evidence type="ECO:0000313" key="3">
    <source>
        <dbReference type="Proteomes" id="UP000285750"/>
    </source>
</evidence>
<feature type="region of interest" description="Disordered" evidence="1">
    <location>
        <begin position="259"/>
        <end position="318"/>
    </location>
</feature>
<accession>A0A412H7D4</accession>
<dbReference type="AlphaFoldDB" id="A0A412H7D4"/>
<dbReference type="Pfam" id="PF13149">
    <property type="entry name" value="Mfa_like_1"/>
    <property type="match status" value="1"/>
</dbReference>
<dbReference type="Proteomes" id="UP000285750">
    <property type="component" value="Unassembled WGS sequence"/>
</dbReference>
<dbReference type="CDD" id="cd13121">
    <property type="entry name" value="BF2867_like_C"/>
    <property type="match status" value="1"/>
</dbReference>
<evidence type="ECO:0008006" key="4">
    <source>
        <dbReference type="Google" id="ProtNLM"/>
    </source>
</evidence>
<dbReference type="RefSeq" id="WP_118430793.1">
    <property type="nucleotide sequence ID" value="NZ_CATVWJ010000033.1"/>
</dbReference>
<dbReference type="Gene3D" id="2.60.40.2620">
    <property type="entry name" value="Fimbrillin-like"/>
    <property type="match status" value="1"/>
</dbReference>
<comment type="caution">
    <text evidence="2">The sequence shown here is derived from an EMBL/GenBank/DDBJ whole genome shotgun (WGS) entry which is preliminary data.</text>
</comment>
<name>A0A412H7D4_9BACT</name>
<dbReference type="InterPro" id="IPR042278">
    <property type="entry name" value="Mfa-like_1_N"/>
</dbReference>
<proteinExistence type="predicted"/>
<gene>
    <name evidence="2" type="ORF">DWY14_05500</name>
</gene>
<dbReference type="PROSITE" id="PS51257">
    <property type="entry name" value="PROKAR_LIPOPROTEIN"/>
    <property type="match status" value="1"/>
</dbReference>